<evidence type="ECO:0000313" key="7">
    <source>
        <dbReference type="Proteomes" id="UP000229342"/>
    </source>
</evidence>
<evidence type="ECO:0000259" key="5">
    <source>
        <dbReference type="PROSITE" id="PS51194"/>
    </source>
</evidence>
<evidence type="ECO:0008006" key="8">
    <source>
        <dbReference type="Google" id="ProtNLM"/>
    </source>
</evidence>
<accession>A0A2H0KCK3</accession>
<reference evidence="6 7" key="1">
    <citation type="submission" date="2017-09" db="EMBL/GenBank/DDBJ databases">
        <title>Depth-based differentiation of microbial function through sediment-hosted aquifers and enrichment of novel symbionts in the deep terrestrial subsurface.</title>
        <authorList>
            <person name="Probst A.J."/>
            <person name="Ladd B."/>
            <person name="Jarett J.K."/>
            <person name="Geller-Mcgrath D.E."/>
            <person name="Sieber C.M."/>
            <person name="Emerson J.B."/>
            <person name="Anantharaman K."/>
            <person name="Thomas B.C."/>
            <person name="Malmstrom R."/>
            <person name="Stieglmeier M."/>
            <person name="Klingl A."/>
            <person name="Woyke T."/>
            <person name="Ryan C.M."/>
            <person name="Banfield J.F."/>
        </authorList>
    </citation>
    <scope>NUCLEOTIDE SEQUENCE [LARGE SCALE GENOMIC DNA]</scope>
    <source>
        <strain evidence="6">CG11_big_fil_rev_8_21_14_0_20_46_11</strain>
    </source>
</reference>
<evidence type="ECO:0000256" key="1">
    <source>
        <dbReference type="ARBA" id="ARBA00022801"/>
    </source>
</evidence>
<dbReference type="SMART" id="SM00487">
    <property type="entry name" value="DEXDc"/>
    <property type="match status" value="1"/>
</dbReference>
<dbReference type="GO" id="GO:0016787">
    <property type="term" value="F:hydrolase activity"/>
    <property type="evidence" value="ECO:0007669"/>
    <property type="project" value="UniProtKB-KW"/>
</dbReference>
<dbReference type="InterPro" id="IPR014001">
    <property type="entry name" value="Helicase_ATP-bd"/>
</dbReference>
<dbReference type="InterPro" id="IPR049730">
    <property type="entry name" value="SNF2/RAD54-like_C"/>
</dbReference>
<dbReference type="GO" id="GO:0005524">
    <property type="term" value="F:ATP binding"/>
    <property type="evidence" value="ECO:0007669"/>
    <property type="project" value="InterPro"/>
</dbReference>
<name>A0A2H0KCK3_9BACT</name>
<keyword evidence="2" id="KW-0479">Metal-binding</keyword>
<dbReference type="PROSITE" id="PS50966">
    <property type="entry name" value="ZF_SWIM"/>
    <property type="match status" value="1"/>
</dbReference>
<evidence type="ECO:0000313" key="6">
    <source>
        <dbReference type="EMBL" id="PIQ68998.1"/>
    </source>
</evidence>
<proteinExistence type="predicted"/>
<sequence length="1142" mass="130048">MTGDVAKQMERKLRGYFESHIFARGKDYFQSGAVDTLAVLKQKDATIQVKATVYGSEEYETSLTFDPKGSSFSDFECTCPYDDLCKHAVALGLAFIEQHEGTAYIKKSVVVRDAEVVEKEAIPAEELLTALNGSANSEAIDALIRKLLALKEKTNREGEASQKLAVTLPAKPALLLSKYFLEFSEWNGRLSLHRKDDPYQLASVKRILEHSDTLTPGQKEFFAYLKTEQSAQGYGALRQDIDFAKLFRLVAESGLDVYSGYTYGRGSPLVIDLSPPKCKAAIWLQEDYNEYTKHTRRSFVFELLGRQENENGESREYTAGKDSLFSFRGNTISVYTMPTTLAVLMARARSRTTYDYKTGRSTKSRTLADLTLEETVGINSLLKEAPKHFDFTTDLVSEYVVQHFTESKKVLLVDFSFDEETLSIRPALDYGCFVQNVTESVYVARQQWNLLIKHRGGFEHPGEHILIIEGKNIHHASIDKKTELALFKQFYEQDIGLNKGGTRTLQGLGKIAEFYDTHFAKLREHCAKALCELRFTRDALSFEQDTFRADVSIDAKADTDWLAFDAAFYCGPDRLSLGDLSRFLKEGHAFWRRQDGRLSRITNREELERFVGMLESFEERENGQFAGRLYHAPELEYVMTSSPHYTATRGKGFARFLKEIKAGKPVKQVRLSKKHEAFLRPYQKEGVEWLYFLRSYHFAGVLADDMGLGKTIQTLVLLEKERIQGKPSLVVCPKTLLYNWQIEASRFAPTLAVAVVDGTPNERETLIANATAYDLLITGYATLKKDDEAYKKAGLAFNYCVLDEAQFIKNHATKSAQVVKEVDADHRLALTGTPLENSVSEIWSVFDFLMPGFLGSYKTFSERFHKPIMERGDVKALELLRKKVECFMLRRTKGEVLKELPPKVEQTSHCRLSEAQSLLYQEVLSRVKSDMYEAVKERGFEKSRIHIFAGLMKLRQVCNHPALLLKGKSYRKYESTKLDMFNELVEEVCENKRKVLVFSQFTGMLDILSEELRSKNIPHLYLSGKTEKRQKLVEKFNTDPSIPVFLISLKAGGTGLNLTAADTVIIFDPWWNPSVENQAIDRAHRIGQKQSVNVYRLITTGTIEEKIVALQQKKKKLFDALIGESKDLFKKLTWEDVQELFR</sequence>
<dbReference type="PROSITE" id="PS51194">
    <property type="entry name" value="HELICASE_CTER"/>
    <property type="match status" value="1"/>
</dbReference>
<dbReference type="EMBL" id="PCVG01000015">
    <property type="protein sequence ID" value="PIQ68998.1"/>
    <property type="molecule type" value="Genomic_DNA"/>
</dbReference>
<dbReference type="InterPro" id="IPR038718">
    <property type="entry name" value="SNF2-like_sf"/>
</dbReference>
<feature type="domain" description="Helicase C-terminal" evidence="5">
    <location>
        <begin position="980"/>
        <end position="1133"/>
    </location>
</feature>
<dbReference type="FunFam" id="3.40.50.300:FF:000533">
    <property type="entry name" value="Helicase, Snf2 family"/>
    <property type="match status" value="1"/>
</dbReference>
<dbReference type="SUPFAM" id="SSF52540">
    <property type="entry name" value="P-loop containing nucleoside triphosphate hydrolases"/>
    <property type="match status" value="2"/>
</dbReference>
<dbReference type="InterPro" id="IPR000330">
    <property type="entry name" value="SNF2_N"/>
</dbReference>
<dbReference type="CDD" id="cd18012">
    <property type="entry name" value="DEXQc_arch_SWI2_SNF2"/>
    <property type="match status" value="1"/>
</dbReference>
<dbReference type="PANTHER" id="PTHR10799">
    <property type="entry name" value="SNF2/RAD54 HELICASE FAMILY"/>
    <property type="match status" value="1"/>
</dbReference>
<keyword evidence="2" id="KW-0863">Zinc-finger</keyword>
<evidence type="ECO:0000259" key="3">
    <source>
        <dbReference type="PROSITE" id="PS50966"/>
    </source>
</evidence>
<dbReference type="SMART" id="SM00490">
    <property type="entry name" value="HELICc"/>
    <property type="match status" value="1"/>
</dbReference>
<comment type="caution">
    <text evidence="6">The sequence shown here is derived from an EMBL/GenBank/DDBJ whole genome shotgun (WGS) entry which is preliminary data.</text>
</comment>
<dbReference type="InterPro" id="IPR027417">
    <property type="entry name" value="P-loop_NTPase"/>
</dbReference>
<organism evidence="6 7">
    <name type="scientific">Candidatus Taylorbacteria bacterium CG11_big_fil_rev_8_21_14_0_20_46_11</name>
    <dbReference type="NCBI Taxonomy" id="1975025"/>
    <lineage>
        <taxon>Bacteria</taxon>
        <taxon>Candidatus Tayloriibacteriota</taxon>
    </lineage>
</organism>
<dbReference type="Proteomes" id="UP000229342">
    <property type="component" value="Unassembled WGS sequence"/>
</dbReference>
<dbReference type="Pfam" id="PF00176">
    <property type="entry name" value="SNF2-rel_dom"/>
    <property type="match status" value="1"/>
</dbReference>
<dbReference type="GO" id="GO:0008270">
    <property type="term" value="F:zinc ion binding"/>
    <property type="evidence" value="ECO:0007669"/>
    <property type="project" value="UniProtKB-KW"/>
</dbReference>
<dbReference type="InterPro" id="IPR001650">
    <property type="entry name" value="Helicase_C-like"/>
</dbReference>
<dbReference type="Gene3D" id="3.40.50.10810">
    <property type="entry name" value="Tandem AAA-ATPase domain"/>
    <property type="match status" value="1"/>
</dbReference>
<dbReference type="InterPro" id="IPR007527">
    <property type="entry name" value="Znf_SWIM"/>
</dbReference>
<feature type="domain" description="Helicase ATP-binding" evidence="4">
    <location>
        <begin position="691"/>
        <end position="852"/>
    </location>
</feature>
<keyword evidence="1" id="KW-0378">Hydrolase</keyword>
<gene>
    <name evidence="6" type="ORF">COV91_01225</name>
</gene>
<keyword evidence="2" id="KW-0862">Zinc</keyword>
<evidence type="ECO:0000256" key="2">
    <source>
        <dbReference type="PROSITE-ProRule" id="PRU00325"/>
    </source>
</evidence>
<evidence type="ECO:0000259" key="4">
    <source>
        <dbReference type="PROSITE" id="PS51192"/>
    </source>
</evidence>
<feature type="domain" description="SWIM-type" evidence="3">
    <location>
        <begin position="59"/>
        <end position="96"/>
    </location>
</feature>
<dbReference type="PROSITE" id="PS51192">
    <property type="entry name" value="HELICASE_ATP_BIND_1"/>
    <property type="match status" value="1"/>
</dbReference>
<dbReference type="Gene3D" id="3.40.50.300">
    <property type="entry name" value="P-loop containing nucleotide triphosphate hydrolases"/>
    <property type="match status" value="1"/>
</dbReference>
<dbReference type="AlphaFoldDB" id="A0A2H0KCK3"/>
<protein>
    <recommendedName>
        <fullName evidence="8">Serine/threonine protein kinase</fullName>
    </recommendedName>
</protein>
<dbReference type="CDD" id="cd18793">
    <property type="entry name" value="SF2_C_SNF"/>
    <property type="match status" value="1"/>
</dbReference>
<dbReference type="Pfam" id="PF00271">
    <property type="entry name" value="Helicase_C"/>
    <property type="match status" value="1"/>
</dbReference>